<protein>
    <submittedName>
        <fullName evidence="1">Uncharacterized protein</fullName>
    </submittedName>
</protein>
<dbReference type="EMBL" id="BQNB010010093">
    <property type="protein sequence ID" value="GJS72624.1"/>
    <property type="molecule type" value="Genomic_DNA"/>
</dbReference>
<organism evidence="1 2">
    <name type="scientific">Tanacetum coccineum</name>
    <dbReference type="NCBI Taxonomy" id="301880"/>
    <lineage>
        <taxon>Eukaryota</taxon>
        <taxon>Viridiplantae</taxon>
        <taxon>Streptophyta</taxon>
        <taxon>Embryophyta</taxon>
        <taxon>Tracheophyta</taxon>
        <taxon>Spermatophyta</taxon>
        <taxon>Magnoliopsida</taxon>
        <taxon>eudicotyledons</taxon>
        <taxon>Gunneridae</taxon>
        <taxon>Pentapetalae</taxon>
        <taxon>asterids</taxon>
        <taxon>campanulids</taxon>
        <taxon>Asterales</taxon>
        <taxon>Asteraceae</taxon>
        <taxon>Asteroideae</taxon>
        <taxon>Anthemideae</taxon>
        <taxon>Anthemidinae</taxon>
        <taxon>Tanacetum</taxon>
    </lineage>
</organism>
<gene>
    <name evidence="1" type="ORF">Tco_0705465</name>
</gene>
<dbReference type="Proteomes" id="UP001151760">
    <property type="component" value="Unassembled WGS sequence"/>
</dbReference>
<name>A0ABQ4Y4P0_9ASTR</name>
<sequence>MLRVDVMVSNRARYAYMLQIVMWLCKGNGEILMEVRALQKDQVIPMDSDKGMGIKDEQLLDRSWLPKAFHDAFPNIIEAIFRRQRYRSKGLFF</sequence>
<keyword evidence="2" id="KW-1185">Reference proteome</keyword>
<evidence type="ECO:0000313" key="1">
    <source>
        <dbReference type="EMBL" id="GJS72624.1"/>
    </source>
</evidence>
<evidence type="ECO:0000313" key="2">
    <source>
        <dbReference type="Proteomes" id="UP001151760"/>
    </source>
</evidence>
<reference evidence="1" key="2">
    <citation type="submission" date="2022-01" db="EMBL/GenBank/DDBJ databases">
        <authorList>
            <person name="Yamashiro T."/>
            <person name="Shiraishi A."/>
            <person name="Satake H."/>
            <person name="Nakayama K."/>
        </authorList>
    </citation>
    <scope>NUCLEOTIDE SEQUENCE</scope>
</reference>
<accession>A0ABQ4Y4P0</accession>
<reference evidence="1" key="1">
    <citation type="journal article" date="2022" name="Int. J. Mol. Sci.">
        <title>Draft Genome of Tanacetum Coccineum: Genomic Comparison of Closely Related Tanacetum-Family Plants.</title>
        <authorList>
            <person name="Yamashiro T."/>
            <person name="Shiraishi A."/>
            <person name="Nakayama K."/>
            <person name="Satake H."/>
        </authorList>
    </citation>
    <scope>NUCLEOTIDE SEQUENCE</scope>
</reference>
<proteinExistence type="predicted"/>
<comment type="caution">
    <text evidence="1">The sequence shown here is derived from an EMBL/GenBank/DDBJ whole genome shotgun (WGS) entry which is preliminary data.</text>
</comment>